<keyword evidence="3" id="KW-1185">Reference proteome</keyword>
<dbReference type="EMBL" id="JANPWB010000015">
    <property type="protein sequence ID" value="KAJ1089746.1"/>
    <property type="molecule type" value="Genomic_DNA"/>
</dbReference>
<evidence type="ECO:0000313" key="3">
    <source>
        <dbReference type="Proteomes" id="UP001066276"/>
    </source>
</evidence>
<organism evidence="2 3">
    <name type="scientific">Pleurodeles waltl</name>
    <name type="common">Iberian ribbed newt</name>
    <dbReference type="NCBI Taxonomy" id="8319"/>
    <lineage>
        <taxon>Eukaryota</taxon>
        <taxon>Metazoa</taxon>
        <taxon>Chordata</taxon>
        <taxon>Craniata</taxon>
        <taxon>Vertebrata</taxon>
        <taxon>Euteleostomi</taxon>
        <taxon>Amphibia</taxon>
        <taxon>Batrachia</taxon>
        <taxon>Caudata</taxon>
        <taxon>Salamandroidea</taxon>
        <taxon>Salamandridae</taxon>
        <taxon>Pleurodelinae</taxon>
        <taxon>Pleurodeles</taxon>
    </lineage>
</organism>
<dbReference type="AlphaFoldDB" id="A0AAV7LDR8"/>
<gene>
    <name evidence="2" type="ORF">NDU88_002891</name>
</gene>
<reference evidence="2" key="1">
    <citation type="journal article" date="2022" name="bioRxiv">
        <title>Sequencing and chromosome-scale assembly of the giantPleurodeles waltlgenome.</title>
        <authorList>
            <person name="Brown T."/>
            <person name="Elewa A."/>
            <person name="Iarovenko S."/>
            <person name="Subramanian E."/>
            <person name="Araus A.J."/>
            <person name="Petzold A."/>
            <person name="Susuki M."/>
            <person name="Suzuki K.-i.T."/>
            <person name="Hayashi T."/>
            <person name="Toyoda A."/>
            <person name="Oliveira C."/>
            <person name="Osipova E."/>
            <person name="Leigh N.D."/>
            <person name="Simon A."/>
            <person name="Yun M.H."/>
        </authorList>
    </citation>
    <scope>NUCLEOTIDE SEQUENCE</scope>
    <source>
        <strain evidence="2">20211129_DDA</strain>
        <tissue evidence="2">Liver</tissue>
    </source>
</reference>
<dbReference type="Proteomes" id="UP001066276">
    <property type="component" value="Chromosome 11"/>
</dbReference>
<sequence length="315" mass="33660">MLSFASSAHVGTFIRCTAACSPPSWWGDALPRPLQVPWGPAPCLIGHSPALLPQCGCRACVVIAGNPLTPSHPERTQALYPAYCSVFSIRPLLGVLHKSPGAVVRTSVLVHQRCFPVVGARPAPTPPVDRALRCAYSAHGRFIRCTVAGTLPVWGGTPFNVLHKSTGGLLHTSFLIPRCYFLVMGAGPVPLPPVDRAPSAHGRFIQRTAAWSLLSPPFNVLLWHARSRRWDRVTSASPVPAGAPTLRDQTTPRSSGPLAPPGTDSTSRWSPRVGYFQGLIVGPSGATFSSVRHLGHAPPSDYSLFIPFSPRNGNC</sequence>
<evidence type="ECO:0000313" key="2">
    <source>
        <dbReference type="EMBL" id="KAJ1089746.1"/>
    </source>
</evidence>
<name>A0AAV7LDR8_PLEWA</name>
<comment type="caution">
    <text evidence="2">The sequence shown here is derived from an EMBL/GenBank/DDBJ whole genome shotgun (WGS) entry which is preliminary data.</text>
</comment>
<feature type="region of interest" description="Disordered" evidence="1">
    <location>
        <begin position="234"/>
        <end position="269"/>
    </location>
</feature>
<evidence type="ECO:0000256" key="1">
    <source>
        <dbReference type="SAM" id="MobiDB-lite"/>
    </source>
</evidence>
<proteinExistence type="predicted"/>
<protein>
    <submittedName>
        <fullName evidence="2">Uncharacterized protein</fullName>
    </submittedName>
</protein>
<accession>A0AAV7LDR8</accession>